<dbReference type="Proteomes" id="UP000004713">
    <property type="component" value="Unassembled WGS sequence"/>
</dbReference>
<organism evidence="1 2">
    <name type="scientific">Bacteroides stercoris ATCC 43183</name>
    <dbReference type="NCBI Taxonomy" id="449673"/>
    <lineage>
        <taxon>Bacteria</taxon>
        <taxon>Pseudomonadati</taxon>
        <taxon>Bacteroidota</taxon>
        <taxon>Bacteroidia</taxon>
        <taxon>Bacteroidales</taxon>
        <taxon>Bacteroidaceae</taxon>
        <taxon>Bacteroides</taxon>
    </lineage>
</organism>
<name>B0NP26_BACSE</name>
<accession>B0NP26</accession>
<evidence type="ECO:0000313" key="2">
    <source>
        <dbReference type="Proteomes" id="UP000004713"/>
    </source>
</evidence>
<evidence type="ECO:0000313" key="1">
    <source>
        <dbReference type="EMBL" id="EDS15706.1"/>
    </source>
</evidence>
<dbReference type="HOGENOM" id="CLU_2231176_0_0_10"/>
<gene>
    <name evidence="1" type="ORF">BACSTE_01145</name>
</gene>
<proteinExistence type="predicted"/>
<reference evidence="1 2" key="1">
    <citation type="submission" date="2007-11" db="EMBL/GenBank/DDBJ databases">
        <title>Draft genome sequence of Bacteroides stercoris(ATCC 43183).</title>
        <authorList>
            <person name="Sudarsanam P."/>
            <person name="Ley R."/>
            <person name="Guruge J."/>
            <person name="Turnbaugh P.J."/>
            <person name="Mahowald M."/>
            <person name="Liep D."/>
            <person name="Gordon J."/>
        </authorList>
    </citation>
    <scope>NUCLEOTIDE SEQUENCE [LARGE SCALE GENOMIC DNA]</scope>
    <source>
        <strain evidence="1 2">ATCC 43183</strain>
    </source>
</reference>
<reference evidence="1 2" key="2">
    <citation type="submission" date="2007-11" db="EMBL/GenBank/DDBJ databases">
        <authorList>
            <person name="Fulton L."/>
            <person name="Clifton S."/>
            <person name="Fulton B."/>
            <person name="Xu J."/>
            <person name="Minx P."/>
            <person name="Pepin K.H."/>
            <person name="Johnson M."/>
            <person name="Thiruvilangam P."/>
            <person name="Bhonagiri V."/>
            <person name="Nash W.E."/>
            <person name="Mardis E.R."/>
            <person name="Wilson R.K."/>
        </authorList>
    </citation>
    <scope>NUCLEOTIDE SEQUENCE [LARGE SCALE GENOMIC DNA]</scope>
    <source>
        <strain evidence="1 2">ATCC 43183</strain>
    </source>
</reference>
<dbReference type="EMBL" id="ABFZ02000018">
    <property type="protein sequence ID" value="EDS15706.1"/>
    <property type="molecule type" value="Genomic_DNA"/>
</dbReference>
<dbReference type="AlphaFoldDB" id="B0NP26"/>
<comment type="caution">
    <text evidence="1">The sequence shown here is derived from an EMBL/GenBank/DDBJ whole genome shotgun (WGS) entry which is preliminary data.</text>
</comment>
<sequence>MGLTVHDIAYRYVQNRIVFDFIDTGTGGTEKYQVVYGGNELADAAFVPYDILVAHGDEILYIFLVEIVLQGQFAAVCYADGIPVQLAILVGLTHRGVLQFCLIIV</sequence>
<protein>
    <submittedName>
        <fullName evidence="1">Uncharacterized protein</fullName>
    </submittedName>
</protein>